<dbReference type="Pfam" id="PF03583">
    <property type="entry name" value="LIP"/>
    <property type="match status" value="1"/>
</dbReference>
<dbReference type="GO" id="GO:0004806">
    <property type="term" value="F:triacylglycerol lipase activity"/>
    <property type="evidence" value="ECO:0007669"/>
    <property type="project" value="InterPro"/>
</dbReference>
<proteinExistence type="predicted"/>
<reference evidence="2 3" key="1">
    <citation type="submission" date="2019-08" db="EMBL/GenBank/DDBJ databases">
        <authorList>
            <person name="Peeters C."/>
        </authorList>
    </citation>
    <scope>NUCLEOTIDE SEQUENCE [LARGE SCALE GENOMIC DNA]</scope>
    <source>
        <strain evidence="2 3">LMG 30175</strain>
    </source>
</reference>
<evidence type="ECO:0000313" key="3">
    <source>
        <dbReference type="Proteomes" id="UP000414233"/>
    </source>
</evidence>
<protein>
    <submittedName>
        <fullName evidence="2">Lipase</fullName>
    </submittedName>
</protein>
<dbReference type="AlphaFoldDB" id="A0A5E4THM6"/>
<organism evidence="2 3">
    <name type="scientific">Pandoraea terrae</name>
    <dbReference type="NCBI Taxonomy" id="1537710"/>
    <lineage>
        <taxon>Bacteria</taxon>
        <taxon>Pseudomonadati</taxon>
        <taxon>Pseudomonadota</taxon>
        <taxon>Betaproteobacteria</taxon>
        <taxon>Burkholderiales</taxon>
        <taxon>Burkholderiaceae</taxon>
        <taxon>Pandoraea</taxon>
    </lineage>
</organism>
<evidence type="ECO:0000313" key="2">
    <source>
        <dbReference type="EMBL" id="VVD87470.1"/>
    </source>
</evidence>
<feature type="signal peptide" evidence="1">
    <location>
        <begin position="1"/>
        <end position="21"/>
    </location>
</feature>
<evidence type="ECO:0000256" key="1">
    <source>
        <dbReference type="SAM" id="SignalP"/>
    </source>
</evidence>
<accession>A0A5E4THM6</accession>
<feature type="chain" id="PRO_5023130098" evidence="1">
    <location>
        <begin position="22"/>
        <end position="393"/>
    </location>
</feature>
<sequence length="393" mass="40855">MPGVLASIGIAAGMLAGAALAAGAHSASGAGERAGTLLTVAPVNRVLELPHAARTSLITYLSEDAHGRKIVVSGTVSVPKGTAPAGGWPVISWAHGTTGVADACAPSASFPGGPVSDYVDLASAMLDSWVARGYAIAATDYEGLGTPGIHPYMNGRSEANTVEDIVTAARQWNHDIGTRWAVVGHSQGGAAALFTATQAGRRTSKLKLVAAVAMAPGGYGLAQTMEYIVAHPEDKAAIAFLPVILLGAQAAEPSLNIESMLTPAGTRLINAGRVQCLSDLREVASSMEGSQIFVNADVTALKTYLQTQDIVNTRPVVPVMFAQGETDALVPLANTDKIVEMTCRQKKVPVNYRRYPGTDHRGVLKAAEQDVADYLDKLLRPGRTQAPANNCPT</sequence>
<dbReference type="PANTHER" id="PTHR34853">
    <property type="match status" value="1"/>
</dbReference>
<dbReference type="Proteomes" id="UP000414233">
    <property type="component" value="Unassembled WGS sequence"/>
</dbReference>
<dbReference type="GO" id="GO:0016042">
    <property type="term" value="P:lipid catabolic process"/>
    <property type="evidence" value="ECO:0007669"/>
    <property type="project" value="InterPro"/>
</dbReference>
<dbReference type="InterPro" id="IPR029058">
    <property type="entry name" value="AB_hydrolase_fold"/>
</dbReference>
<dbReference type="RefSeq" id="WP_191628878.1">
    <property type="nucleotide sequence ID" value="NZ_CABPRZ010000004.1"/>
</dbReference>
<dbReference type="EMBL" id="CABPRZ010000004">
    <property type="protein sequence ID" value="VVD87470.1"/>
    <property type="molecule type" value="Genomic_DNA"/>
</dbReference>
<keyword evidence="1" id="KW-0732">Signal</keyword>
<dbReference type="SUPFAM" id="SSF53474">
    <property type="entry name" value="alpha/beta-Hydrolases"/>
    <property type="match status" value="1"/>
</dbReference>
<dbReference type="PANTHER" id="PTHR34853:SF1">
    <property type="entry name" value="LIPASE 5"/>
    <property type="match status" value="1"/>
</dbReference>
<keyword evidence="3" id="KW-1185">Reference proteome</keyword>
<dbReference type="Gene3D" id="3.40.50.1820">
    <property type="entry name" value="alpha/beta hydrolase"/>
    <property type="match status" value="2"/>
</dbReference>
<gene>
    <name evidence="2" type="ORF">PTE30175_01377</name>
</gene>
<dbReference type="PIRSF" id="PIRSF029171">
    <property type="entry name" value="Esterase_LipA"/>
    <property type="match status" value="1"/>
</dbReference>
<name>A0A5E4THM6_9BURK</name>
<dbReference type="InterPro" id="IPR005152">
    <property type="entry name" value="Lipase_secreted"/>
</dbReference>